<dbReference type="InterPro" id="IPR047865">
    <property type="entry name" value="Ribosomal_uL10_bac_type"/>
</dbReference>
<dbReference type="HAMAP" id="MF_00362">
    <property type="entry name" value="Ribosomal_uL10"/>
    <property type="match status" value="1"/>
</dbReference>
<dbReference type="GO" id="GO:0006412">
    <property type="term" value="P:translation"/>
    <property type="evidence" value="ECO:0007669"/>
    <property type="project" value="UniProtKB-UniRule"/>
</dbReference>
<evidence type="ECO:0000256" key="4">
    <source>
        <dbReference type="ARBA" id="ARBA00035202"/>
    </source>
</evidence>
<comment type="subunit">
    <text evidence="5">Part of the ribosomal stalk of the 50S ribosomal subunit. The N-terminus interacts with L11 and the large rRNA to form the base of the stalk. The C-terminus forms an elongated spine to which L12 dimers bind in a sequential fashion forming a multimeric L10(L12)X complex.</text>
</comment>
<dbReference type="STRING" id="84029.CROST_43180"/>
<dbReference type="Proteomes" id="UP000190951">
    <property type="component" value="Chromosome"/>
</dbReference>
<evidence type="ECO:0000256" key="3">
    <source>
        <dbReference type="ARBA" id="ARBA00023274"/>
    </source>
</evidence>
<dbReference type="SUPFAM" id="SSF160369">
    <property type="entry name" value="Ribosomal protein L10-like"/>
    <property type="match status" value="1"/>
</dbReference>
<keyword evidence="5" id="KW-0699">rRNA-binding</keyword>
<dbReference type="Gene3D" id="3.30.70.1730">
    <property type="match status" value="1"/>
</dbReference>
<dbReference type="NCBIfam" id="NF000955">
    <property type="entry name" value="PRK00099.1-1"/>
    <property type="match status" value="1"/>
</dbReference>
<proteinExistence type="inferred from homology"/>
<keyword evidence="7" id="KW-1185">Reference proteome</keyword>
<dbReference type="GO" id="GO:0005840">
    <property type="term" value="C:ribosome"/>
    <property type="evidence" value="ECO:0007669"/>
    <property type="project" value="UniProtKB-KW"/>
</dbReference>
<reference evidence="6 7" key="1">
    <citation type="submission" date="2022-04" db="EMBL/GenBank/DDBJ databases">
        <title>Genome sequence of C. roseum typestrain.</title>
        <authorList>
            <person name="Poehlein A."/>
            <person name="Schoch T."/>
            <person name="Duerre P."/>
            <person name="Daniel R."/>
        </authorList>
    </citation>
    <scope>NUCLEOTIDE SEQUENCE [LARGE SCALE GENOMIC DNA]</scope>
    <source>
        <strain evidence="6 7">DSM 7320</strain>
    </source>
</reference>
<dbReference type="InterPro" id="IPR022973">
    <property type="entry name" value="Ribosomal_uL10_bac"/>
</dbReference>
<accession>A0A1S8LMR7</accession>
<evidence type="ECO:0000313" key="7">
    <source>
        <dbReference type="Proteomes" id="UP000190951"/>
    </source>
</evidence>
<evidence type="ECO:0000256" key="2">
    <source>
        <dbReference type="ARBA" id="ARBA00022980"/>
    </source>
</evidence>
<dbReference type="AlphaFoldDB" id="A0A1S8LMR7"/>
<gene>
    <name evidence="5 6" type="primary">rplJ</name>
    <name evidence="6" type="ORF">CROST_040050</name>
</gene>
<dbReference type="RefSeq" id="WP_077835876.1">
    <property type="nucleotide sequence ID" value="NZ_CP096983.1"/>
</dbReference>
<keyword evidence="3 5" id="KW-0687">Ribonucleoprotein</keyword>
<dbReference type="PANTHER" id="PTHR11560">
    <property type="entry name" value="39S RIBOSOMAL PROTEIN L10, MITOCHONDRIAL"/>
    <property type="match status" value="1"/>
</dbReference>
<dbReference type="Gene3D" id="6.10.250.290">
    <property type="match status" value="1"/>
</dbReference>
<protein>
    <recommendedName>
        <fullName evidence="4 5">Large ribosomal subunit protein uL10</fullName>
    </recommendedName>
</protein>
<evidence type="ECO:0000313" key="6">
    <source>
        <dbReference type="EMBL" id="URZ13255.1"/>
    </source>
</evidence>
<name>A0A1S8LMR7_9CLOT</name>
<dbReference type="GO" id="GO:1990904">
    <property type="term" value="C:ribonucleoprotein complex"/>
    <property type="evidence" value="ECO:0007669"/>
    <property type="project" value="UniProtKB-KW"/>
</dbReference>
<keyword evidence="2 5" id="KW-0689">Ribosomal protein</keyword>
<comment type="function">
    <text evidence="5">Forms part of the ribosomal stalk, playing a central role in the interaction of the ribosome with GTP-bound translation factors.</text>
</comment>
<evidence type="ECO:0000256" key="5">
    <source>
        <dbReference type="HAMAP-Rule" id="MF_00362"/>
    </source>
</evidence>
<comment type="similarity">
    <text evidence="1 5">Belongs to the universal ribosomal protein uL10 family.</text>
</comment>
<evidence type="ECO:0000256" key="1">
    <source>
        <dbReference type="ARBA" id="ARBA00008889"/>
    </source>
</evidence>
<sequence length="168" mass="18754">MVNNNRQLKEQKIAEIKEKMGKAEAIIMVKYQGLNVEEDTELRKALREAGVEYRVYKNSLAIRAIQELGYEGIAQYFEGPIAVAMSYDDPTAPARITNDFAKNHKALELIAGYVQGEVFDVNKVKELASVPSKEVLIAKLLGSFKAPLSNFAYLLSAIKDKKEAEEQA</sequence>
<dbReference type="InterPro" id="IPR043141">
    <property type="entry name" value="Ribosomal_uL10-like_sf"/>
</dbReference>
<dbReference type="InterPro" id="IPR001790">
    <property type="entry name" value="Ribosomal_uL10"/>
</dbReference>
<dbReference type="Pfam" id="PF00466">
    <property type="entry name" value="Ribosomal_L10"/>
    <property type="match status" value="1"/>
</dbReference>
<dbReference type="CDD" id="cd05797">
    <property type="entry name" value="Ribosomal_L10"/>
    <property type="match status" value="1"/>
</dbReference>
<dbReference type="KEGG" id="crw:CROST_040050"/>
<dbReference type="EMBL" id="CP096983">
    <property type="protein sequence ID" value="URZ13255.1"/>
    <property type="molecule type" value="Genomic_DNA"/>
</dbReference>
<organism evidence="6 7">
    <name type="scientific">Clostridium felsineum</name>
    <dbReference type="NCBI Taxonomy" id="36839"/>
    <lineage>
        <taxon>Bacteria</taxon>
        <taxon>Bacillati</taxon>
        <taxon>Bacillota</taxon>
        <taxon>Clostridia</taxon>
        <taxon>Eubacteriales</taxon>
        <taxon>Clostridiaceae</taxon>
        <taxon>Clostridium</taxon>
    </lineage>
</organism>
<keyword evidence="5" id="KW-0694">RNA-binding</keyword>
<dbReference type="GO" id="GO:0070180">
    <property type="term" value="F:large ribosomal subunit rRNA binding"/>
    <property type="evidence" value="ECO:0007669"/>
    <property type="project" value="UniProtKB-UniRule"/>
</dbReference>